<sequence length="1749" mass="192700">MANLYFTHSSAPLKTVEEIQFGMMSPEEIKSMSVAHILYPETMEENKTKPRDGGLNDPLLGSIDRQFKCKTCTQAMGECPGHFGHIELAWPVFHPGFIKKVKKILEIVCHNCSRVVTRKEDEAELRAAFNTRDPKVRFNRVWAICKKYGVCHQLSEEDVEKGGKGGCGNLRPFVRQQALKLTAVWEVEDEAQKGESGKKSKKKQTANLSAEKVHDILRRISTEDLQKIGLNADYARPEWMIITVLPVPPPPVRPSISMDGTGTGTRNEDDLTYKLGDIIRANGNVKQAVREGTVGHIVEEFQDLLQYHVATYMDNDIAGLPRALQKSGRPVKAIRARLKGKEGRLRGNLMGKRVDFSARTVITGDANLSLHEVGVPRSIARTLTYPETVTPYNIGKLHQLVENGPNEHPGAKYVIRSDGTRIDLRHHRRAAQISLEYGWKVERHLMDGDYIIFNRQPSLHKESMMGHRVRVMPYSTFRLNLSVTSPYNADFDGDEMNLHVPQTEETRAEVRELCLVPNNIVSPQKNGPLMGIVQDSLAGVYKLCRRDTFIDKELVMNLMLWVPNWDGVIPQPAILKPRPRWTGKQIISMVIPQEISLHSNEENSDIPLKDKGFLIQSGELLYGLPKKKWVGSAAGGIIHLCYNELGPDGAMAFLNGVQQVVTYWLLQDGHSIGIGDTIPDKDTIEKVQAHIDSQKAEVARLTQMATANELEALPGMNVRATFENKVSMALNQARDQAGTTTQASLKDSNNAVTMAESGSKGSSINISQMTALVGQQIVEGKRIPFGFKYRTLPHFTKDDYSPEARGFVENSYLRGLTPSEFFFHAMAGREGLIDTAVKTAETGYIQRRLVKALEDLCANYDGTVRNSLGDIVQFLYGEDGLDAMCIEKQKLGILKMSDAAFEKKYRLDLANPPDWFRKDYEYGNELTGDKLSMDLLDAEWEALVADRRNVRKINRAKQGEEMMQLPLNLGRMIESSKRIFNVKATDRSNLRPSDIIPAVQNLISRIKIVRGSDPISQEADANATILFKAVLRSRLAFKEIVKEHRLNKLAFDHVLGELQSKWDRSFVSPGEMVGVLAAQSIGEPATQMTLNTFHFAGVSSKNVTLGVPRLKEILNLASNIKTPSMSVYLNTHLGTQEQAKRLRSLVEYTNLRSITAVTEIYYDPDVQSTNIPEDVDMVESYFLIPEESHDTIEMQSRWLLRITLDRQKLLDKEIKIDDVAQRIKEEYPTDLAIIFSDNNADEQVIRIRTIKQDAGKDEEGAIEDDVMLKRLEAHLLDTLTLRGVEGIERAFLTKGTRLVETPDGAEIALKDDPRCTQWYLDTSGSALRGVLGVDGVDTTRTVTNDLWQIVETFGIEGARSALIKELTAVLAFDGSYVNHRHIALLVDVMTYRGVISAVTRHGINRADTGALMRCSFEETVEILLEAAATGELDDCRGISENVMLGQMAPMGTGNFDVFLDPKMLETVISDNSRMGLMPGMPAKEGDSEGAATPYDTGSPMADSGYMSLSSPAAGNFSPIQGAGSETPGIGTEYGDRFGNVPMSPYSVRGGATSPFSTSPTSPFSSNMGGYSPSSPNMGYSPTSPLMDGGVGRYSTSPSFSPSSPSFSPTSPMMRAPSPASPNYSPTSPSYSPASPTSPRHYSPTSPAAQLNSPTSPSYSPASPNYSPASPNLHGAPGLTSPSYSPASPTWSPTSPEAYSPTSPSFHRSPGLQQSPTSPSYSPTSPSFSPRTPGPGTSGNQYSPNSPAND</sequence>
<feature type="compositionally biased region" description="Polar residues" evidence="16">
    <location>
        <begin position="1566"/>
        <end position="1583"/>
    </location>
</feature>
<keyword evidence="9" id="KW-0862">Zinc</keyword>
<evidence type="ECO:0000256" key="6">
    <source>
        <dbReference type="ARBA" id="ARBA00022695"/>
    </source>
</evidence>
<feature type="compositionally biased region" description="Low complexity" evidence="16">
    <location>
        <begin position="1679"/>
        <end position="1695"/>
    </location>
</feature>
<feature type="compositionally biased region" description="Polar residues" evidence="16">
    <location>
        <begin position="1739"/>
        <end position="1749"/>
    </location>
</feature>
<keyword evidence="7" id="KW-0479">Metal-binding</keyword>
<dbReference type="Proteomes" id="UP000813444">
    <property type="component" value="Unassembled WGS sequence"/>
</dbReference>
<keyword evidence="12 15" id="KW-0804">Transcription</keyword>
<dbReference type="Gene3D" id="1.10.150.390">
    <property type="match status" value="1"/>
</dbReference>
<dbReference type="Gene3D" id="3.30.1360.140">
    <property type="match status" value="1"/>
</dbReference>
<feature type="compositionally biased region" description="Low complexity" evidence="16">
    <location>
        <begin position="1594"/>
        <end position="1638"/>
    </location>
</feature>
<dbReference type="FunFam" id="1.10.132.30:FF:000001">
    <property type="entry name" value="DNA-directed RNA polymerase subunit"/>
    <property type="match status" value="1"/>
</dbReference>
<dbReference type="InterPro" id="IPR007075">
    <property type="entry name" value="RNA_pol_Rpb1_6"/>
</dbReference>
<dbReference type="FunFam" id="4.10.860.120:FF:000003">
    <property type="entry name" value="DNA-directed RNA polymerase subunit"/>
    <property type="match status" value="1"/>
</dbReference>
<dbReference type="InterPro" id="IPR038593">
    <property type="entry name" value="RNA_pol_Rpb1_7_sf"/>
</dbReference>
<keyword evidence="11" id="KW-0238">DNA-binding</keyword>
<dbReference type="InterPro" id="IPR006592">
    <property type="entry name" value="RNA_pol_N"/>
</dbReference>
<gene>
    <name evidence="18" type="ORF">B0I35DRAFT_477782</name>
</gene>
<comment type="catalytic activity">
    <reaction evidence="14 15">
        <text>RNA(n) + a ribonucleoside 5'-triphosphate = RNA(n+1) + diphosphate</text>
        <dbReference type="Rhea" id="RHEA:21248"/>
        <dbReference type="Rhea" id="RHEA-COMP:14527"/>
        <dbReference type="Rhea" id="RHEA-COMP:17342"/>
        <dbReference type="ChEBI" id="CHEBI:33019"/>
        <dbReference type="ChEBI" id="CHEBI:61557"/>
        <dbReference type="ChEBI" id="CHEBI:140395"/>
        <dbReference type="EC" id="2.7.7.6"/>
    </reaction>
</comment>
<evidence type="ECO:0000256" key="4">
    <source>
        <dbReference type="ARBA" id="ARBA00022553"/>
    </source>
</evidence>
<dbReference type="InterPro" id="IPR000722">
    <property type="entry name" value="RNA_pol_asu"/>
</dbReference>
<keyword evidence="6 15" id="KW-0548">Nucleotidyltransferase</keyword>
<proteinExistence type="inferred from homology"/>
<feature type="compositionally biased region" description="Low complexity" evidence="16">
    <location>
        <begin position="1714"/>
        <end position="1738"/>
    </location>
</feature>
<dbReference type="Gene3D" id="3.30.1490.180">
    <property type="entry name" value="RNA polymerase ii"/>
    <property type="match status" value="1"/>
</dbReference>
<feature type="compositionally biased region" description="Polar residues" evidence="16">
    <location>
        <begin position="1699"/>
        <end position="1713"/>
    </location>
</feature>
<evidence type="ECO:0000256" key="5">
    <source>
        <dbReference type="ARBA" id="ARBA00022679"/>
    </source>
</evidence>
<evidence type="ECO:0000313" key="18">
    <source>
        <dbReference type="EMBL" id="KAH7321280.1"/>
    </source>
</evidence>
<feature type="compositionally biased region" description="Low complexity" evidence="16">
    <location>
        <begin position="1651"/>
        <end position="1670"/>
    </location>
</feature>
<dbReference type="InterPro" id="IPR007066">
    <property type="entry name" value="RNA_pol_Rpb1_3"/>
</dbReference>
<evidence type="ECO:0000313" key="19">
    <source>
        <dbReference type="Proteomes" id="UP000813444"/>
    </source>
</evidence>
<dbReference type="FunFam" id="2.40.40.20:FF:000019">
    <property type="entry name" value="DNA-directed RNA polymerase II subunit RPB1"/>
    <property type="match status" value="1"/>
</dbReference>
<dbReference type="Pfam" id="PF00623">
    <property type="entry name" value="RNA_pol_Rpb1_2"/>
    <property type="match status" value="1"/>
</dbReference>
<evidence type="ECO:0000256" key="8">
    <source>
        <dbReference type="ARBA" id="ARBA00022737"/>
    </source>
</evidence>
<dbReference type="GO" id="GO:0003677">
    <property type="term" value="F:DNA binding"/>
    <property type="evidence" value="ECO:0007669"/>
    <property type="project" value="UniProtKB-KW"/>
</dbReference>
<keyword evidence="13" id="KW-0539">Nucleus</keyword>
<dbReference type="GO" id="GO:0046872">
    <property type="term" value="F:metal ion binding"/>
    <property type="evidence" value="ECO:0007669"/>
    <property type="project" value="UniProtKB-KW"/>
</dbReference>
<organism evidence="18 19">
    <name type="scientific">Stachybotrys elegans</name>
    <dbReference type="NCBI Taxonomy" id="80388"/>
    <lineage>
        <taxon>Eukaryota</taxon>
        <taxon>Fungi</taxon>
        <taxon>Dikarya</taxon>
        <taxon>Ascomycota</taxon>
        <taxon>Pezizomycotina</taxon>
        <taxon>Sordariomycetes</taxon>
        <taxon>Hypocreomycetidae</taxon>
        <taxon>Hypocreales</taxon>
        <taxon>Stachybotryaceae</taxon>
        <taxon>Stachybotrys</taxon>
    </lineage>
</organism>
<keyword evidence="8" id="KW-0677">Repeat</keyword>
<dbReference type="GO" id="GO:0005665">
    <property type="term" value="C:RNA polymerase II, core complex"/>
    <property type="evidence" value="ECO:0007669"/>
    <property type="project" value="TreeGrafter"/>
</dbReference>
<dbReference type="Gene3D" id="4.10.860.120">
    <property type="entry name" value="RNA polymerase II, clamp domain"/>
    <property type="match status" value="1"/>
</dbReference>
<comment type="caution">
    <text evidence="18">The sequence shown here is derived from an EMBL/GenBank/DDBJ whole genome shotgun (WGS) entry which is preliminary data.</text>
</comment>
<dbReference type="EC" id="2.7.7.6" evidence="15"/>
<dbReference type="InterPro" id="IPR000684">
    <property type="entry name" value="RNA_pol_II_repeat_euk"/>
</dbReference>
<keyword evidence="19" id="KW-1185">Reference proteome</keyword>
<dbReference type="PANTHER" id="PTHR19376">
    <property type="entry name" value="DNA-DIRECTED RNA POLYMERASE"/>
    <property type="match status" value="1"/>
</dbReference>
<feature type="region of interest" description="Disordered" evidence="16">
    <location>
        <begin position="1523"/>
        <end position="1749"/>
    </location>
</feature>
<dbReference type="InterPro" id="IPR038120">
    <property type="entry name" value="Rpb1_funnel_sf"/>
</dbReference>
<dbReference type="InterPro" id="IPR007073">
    <property type="entry name" value="RNA_pol_Rpb1_7"/>
</dbReference>
<dbReference type="InterPro" id="IPR045867">
    <property type="entry name" value="DNA-dir_RpoC_beta_prime"/>
</dbReference>
<accession>A0A8K0SUP1</accession>
<feature type="compositionally biased region" description="Low complexity" evidence="16">
    <location>
        <begin position="1552"/>
        <end position="1565"/>
    </location>
</feature>
<dbReference type="GO" id="GO:0006368">
    <property type="term" value="P:transcription elongation by RNA polymerase II"/>
    <property type="evidence" value="ECO:0007669"/>
    <property type="project" value="UniProtKB-ARBA"/>
</dbReference>
<evidence type="ECO:0000256" key="3">
    <source>
        <dbReference type="ARBA" id="ARBA00022478"/>
    </source>
</evidence>
<keyword evidence="5 15" id="KW-0808">Transferase</keyword>
<evidence type="ECO:0000259" key="17">
    <source>
        <dbReference type="SMART" id="SM00663"/>
    </source>
</evidence>
<comment type="subcellular location">
    <subcellularLocation>
        <location evidence="1">Nucleus</location>
    </subcellularLocation>
</comment>
<evidence type="ECO:0000256" key="9">
    <source>
        <dbReference type="ARBA" id="ARBA00022833"/>
    </source>
</evidence>
<dbReference type="SUPFAM" id="SSF64484">
    <property type="entry name" value="beta and beta-prime subunits of DNA dependent RNA-polymerase"/>
    <property type="match status" value="1"/>
</dbReference>
<evidence type="ECO:0000256" key="13">
    <source>
        <dbReference type="ARBA" id="ARBA00023242"/>
    </source>
</evidence>
<dbReference type="Gene3D" id="1.10.274.100">
    <property type="entry name" value="RNA polymerase Rpb1, domain 3"/>
    <property type="match status" value="1"/>
</dbReference>
<dbReference type="PROSITE" id="PS00115">
    <property type="entry name" value="RNA_POL_II_REPEAT"/>
    <property type="match status" value="1"/>
</dbReference>
<evidence type="ECO:0000256" key="12">
    <source>
        <dbReference type="ARBA" id="ARBA00023163"/>
    </source>
</evidence>
<dbReference type="GO" id="GO:0006367">
    <property type="term" value="P:transcription initiation at RNA polymerase II promoter"/>
    <property type="evidence" value="ECO:0007669"/>
    <property type="project" value="UniProtKB-ARBA"/>
</dbReference>
<dbReference type="Pfam" id="PF05000">
    <property type="entry name" value="RNA_pol_Rpb1_4"/>
    <property type="match status" value="1"/>
</dbReference>
<keyword evidence="4" id="KW-0597">Phosphoprotein</keyword>
<dbReference type="Pfam" id="PF04992">
    <property type="entry name" value="RNA_pol_Rpb1_6"/>
    <property type="match status" value="1"/>
</dbReference>
<dbReference type="FunFam" id="1.10.150.390:FF:000001">
    <property type="entry name" value="DNA-directed RNA polymerase subunit"/>
    <property type="match status" value="1"/>
</dbReference>
<evidence type="ECO:0000256" key="16">
    <source>
        <dbReference type="SAM" id="MobiDB-lite"/>
    </source>
</evidence>
<reference evidence="18" key="1">
    <citation type="journal article" date="2021" name="Nat. Commun.">
        <title>Genetic determinants of endophytism in the Arabidopsis root mycobiome.</title>
        <authorList>
            <person name="Mesny F."/>
            <person name="Miyauchi S."/>
            <person name="Thiergart T."/>
            <person name="Pickel B."/>
            <person name="Atanasova L."/>
            <person name="Karlsson M."/>
            <person name="Huettel B."/>
            <person name="Barry K.W."/>
            <person name="Haridas S."/>
            <person name="Chen C."/>
            <person name="Bauer D."/>
            <person name="Andreopoulos W."/>
            <person name="Pangilinan J."/>
            <person name="LaButti K."/>
            <person name="Riley R."/>
            <person name="Lipzen A."/>
            <person name="Clum A."/>
            <person name="Drula E."/>
            <person name="Henrissat B."/>
            <person name="Kohler A."/>
            <person name="Grigoriev I.V."/>
            <person name="Martin F.M."/>
            <person name="Hacquard S."/>
        </authorList>
    </citation>
    <scope>NUCLEOTIDE SEQUENCE</scope>
    <source>
        <strain evidence="18">MPI-CAGE-CH-0235</strain>
    </source>
</reference>
<evidence type="ECO:0000256" key="14">
    <source>
        <dbReference type="ARBA" id="ARBA00048552"/>
    </source>
</evidence>
<dbReference type="NCBIfam" id="NF006336">
    <property type="entry name" value="PRK08566.1"/>
    <property type="match status" value="1"/>
</dbReference>
<dbReference type="FunFam" id="1.10.274.100:FF:000001">
    <property type="entry name" value="DNA-directed RNA polymerase subunit"/>
    <property type="match status" value="1"/>
</dbReference>
<protein>
    <recommendedName>
        <fullName evidence="15">DNA-directed RNA polymerase subunit</fullName>
        <ecNumber evidence="15">2.7.7.6</ecNumber>
    </recommendedName>
</protein>
<dbReference type="GO" id="GO:0003899">
    <property type="term" value="F:DNA-directed RNA polymerase activity"/>
    <property type="evidence" value="ECO:0007669"/>
    <property type="project" value="UniProtKB-EC"/>
</dbReference>
<dbReference type="CDD" id="cd02733">
    <property type="entry name" value="RNAP_II_RPB1_N"/>
    <property type="match status" value="1"/>
</dbReference>
<evidence type="ECO:0000256" key="1">
    <source>
        <dbReference type="ARBA" id="ARBA00004123"/>
    </source>
</evidence>
<dbReference type="InterPro" id="IPR042102">
    <property type="entry name" value="RNA_pol_Rpb1_3_sf"/>
</dbReference>
<dbReference type="Pfam" id="PF04983">
    <property type="entry name" value="RNA_pol_Rpb1_3"/>
    <property type="match status" value="1"/>
</dbReference>
<dbReference type="SMART" id="SM00663">
    <property type="entry name" value="RPOLA_N"/>
    <property type="match status" value="1"/>
</dbReference>
<dbReference type="CDD" id="cd02584">
    <property type="entry name" value="RNAP_II_Rpb1_C"/>
    <property type="match status" value="1"/>
</dbReference>
<dbReference type="EMBL" id="JAGPNK010000005">
    <property type="protein sequence ID" value="KAH7321280.1"/>
    <property type="molecule type" value="Genomic_DNA"/>
</dbReference>
<dbReference type="InterPro" id="IPR007083">
    <property type="entry name" value="RNA_pol_Rpb1_4"/>
</dbReference>
<dbReference type="Gene3D" id="6.10.250.2940">
    <property type="match status" value="1"/>
</dbReference>
<evidence type="ECO:0000256" key="10">
    <source>
        <dbReference type="ARBA" id="ARBA00022842"/>
    </source>
</evidence>
<dbReference type="Pfam" id="PF04998">
    <property type="entry name" value="RNA_pol_Rpb1_5"/>
    <property type="match status" value="1"/>
</dbReference>
<dbReference type="OrthoDB" id="270392at2759"/>
<dbReference type="FunFam" id="3.30.1490.180:FF:000001">
    <property type="entry name" value="DNA-directed RNA polymerase subunit"/>
    <property type="match status" value="1"/>
</dbReference>
<dbReference type="Gene3D" id="6.20.50.80">
    <property type="match status" value="1"/>
</dbReference>
<dbReference type="Pfam" id="PF04990">
    <property type="entry name" value="RNA_pol_Rpb1_7"/>
    <property type="match status" value="1"/>
</dbReference>
<keyword evidence="3 15" id="KW-0240">DNA-directed RNA polymerase</keyword>
<dbReference type="InterPro" id="IPR007081">
    <property type="entry name" value="RNA_pol_Rpb1_5"/>
</dbReference>
<dbReference type="InterPro" id="IPR044893">
    <property type="entry name" value="RNA_pol_Rpb1_clamp_domain"/>
</dbReference>
<comment type="function">
    <text evidence="15">DNA-dependent RNA polymerase catalyzes the transcription of DNA into RNA using the four ribonucleoside triphosphates as substrates.</text>
</comment>
<dbReference type="Gene3D" id="2.40.40.20">
    <property type="match status" value="1"/>
</dbReference>
<dbReference type="Gene3D" id="1.10.132.30">
    <property type="match status" value="1"/>
</dbReference>
<comment type="similarity">
    <text evidence="2 15">Belongs to the RNA polymerase beta' chain family.</text>
</comment>
<feature type="domain" description="RNA polymerase N-terminal" evidence="17">
    <location>
        <begin position="238"/>
        <end position="544"/>
    </location>
</feature>
<dbReference type="Pfam" id="PF04997">
    <property type="entry name" value="RNA_pol_Rpb1_1"/>
    <property type="match status" value="1"/>
</dbReference>
<dbReference type="PANTHER" id="PTHR19376:SF37">
    <property type="entry name" value="DNA-DIRECTED RNA POLYMERASE II SUBUNIT RPB1"/>
    <property type="match status" value="1"/>
</dbReference>
<dbReference type="FunFam" id="3.30.1360.140:FF:000001">
    <property type="entry name" value="DNA-directed RNA polymerase subunit"/>
    <property type="match status" value="1"/>
</dbReference>
<keyword evidence="10" id="KW-0460">Magnesium</keyword>
<evidence type="ECO:0000256" key="15">
    <source>
        <dbReference type="RuleBase" id="RU004279"/>
    </source>
</evidence>
<dbReference type="InterPro" id="IPR007080">
    <property type="entry name" value="RNA_pol_Rpb1_1"/>
</dbReference>
<evidence type="ECO:0000256" key="7">
    <source>
        <dbReference type="ARBA" id="ARBA00022723"/>
    </source>
</evidence>
<name>A0A8K0SUP1_9HYPO</name>
<evidence type="ECO:0000256" key="2">
    <source>
        <dbReference type="ARBA" id="ARBA00006460"/>
    </source>
</evidence>
<evidence type="ECO:0000256" key="11">
    <source>
        <dbReference type="ARBA" id="ARBA00023125"/>
    </source>
</evidence>